<evidence type="ECO:0000313" key="2">
    <source>
        <dbReference type="WBParaSite" id="PSAMB.scaffold7515size7520.g30203.t1"/>
    </source>
</evidence>
<proteinExistence type="predicted"/>
<dbReference type="AlphaFoldDB" id="A0A914XAG9"/>
<reference evidence="2" key="1">
    <citation type="submission" date="2022-11" db="UniProtKB">
        <authorList>
            <consortium name="WormBaseParasite"/>
        </authorList>
    </citation>
    <scope>IDENTIFICATION</scope>
</reference>
<organism evidence="1 2">
    <name type="scientific">Plectus sambesii</name>
    <dbReference type="NCBI Taxonomy" id="2011161"/>
    <lineage>
        <taxon>Eukaryota</taxon>
        <taxon>Metazoa</taxon>
        <taxon>Ecdysozoa</taxon>
        <taxon>Nematoda</taxon>
        <taxon>Chromadorea</taxon>
        <taxon>Plectida</taxon>
        <taxon>Plectina</taxon>
        <taxon>Plectoidea</taxon>
        <taxon>Plectidae</taxon>
        <taxon>Plectus</taxon>
    </lineage>
</organism>
<accession>A0A914XAG9</accession>
<dbReference type="Proteomes" id="UP000887566">
    <property type="component" value="Unplaced"/>
</dbReference>
<name>A0A914XAG9_9BILA</name>
<keyword evidence="1" id="KW-1185">Reference proteome</keyword>
<dbReference type="WBParaSite" id="PSAMB.scaffold7515size7520.g30203.t1">
    <property type="protein sequence ID" value="PSAMB.scaffold7515size7520.g30203.t1"/>
    <property type="gene ID" value="PSAMB.scaffold7515size7520.g30203"/>
</dbReference>
<evidence type="ECO:0000313" key="1">
    <source>
        <dbReference type="Proteomes" id="UP000887566"/>
    </source>
</evidence>
<sequence>MRAHRVASLSPSLAAFFPIRASERGERRPCGARWLCLIRRALTLAVVSGQRARPTPTPSPDPTDSILLTVICRAAAVAASQRVVRLAPARAMSALLFLRF</sequence>
<protein>
    <submittedName>
        <fullName evidence="2">Secreted protein</fullName>
    </submittedName>
</protein>